<dbReference type="FunFam" id="3.30.565.10:FF:000003">
    <property type="entry name" value="DNA mismatch repair endonuclease MutL"/>
    <property type="match status" value="1"/>
</dbReference>
<dbReference type="GO" id="GO:0032300">
    <property type="term" value="C:mismatch repair complex"/>
    <property type="evidence" value="ECO:0007669"/>
    <property type="project" value="InterPro"/>
</dbReference>
<accession>W7Q9Q7</accession>
<dbReference type="Gene3D" id="3.30.230.10">
    <property type="match status" value="1"/>
</dbReference>
<protein>
    <recommendedName>
        <fullName evidence="2 5">DNA mismatch repair protein MutL</fullName>
    </recommendedName>
</protein>
<dbReference type="AlphaFoldDB" id="W7Q9Q7"/>
<dbReference type="OrthoDB" id="9763467at2"/>
<reference evidence="8 9" key="1">
    <citation type="journal article" date="2014" name="Genome Announc.">
        <title>Draft Genome Sequence of the Agar-Degrading Bacterium Catenovulum sp. Strain DS-2, Isolated from Intestines of Haliotis diversicolor.</title>
        <authorList>
            <person name="Shan D."/>
            <person name="Li X."/>
            <person name="Gu Z."/>
            <person name="Wei G."/>
            <person name="Gao Z."/>
            <person name="Shao Z."/>
        </authorList>
    </citation>
    <scope>NUCLEOTIDE SEQUENCE [LARGE SCALE GENOMIC DNA]</scope>
    <source>
        <strain evidence="8 9">DS-2</strain>
    </source>
</reference>
<dbReference type="CDD" id="cd16926">
    <property type="entry name" value="HATPase_MutL-MLH-PMS-like"/>
    <property type="match status" value="1"/>
</dbReference>
<sequence length="612" mass="68658">MPIQILSPQLANQIAAGEVVERPASVIKELVENSLDAGATKIDIDIERGGSQLMRIRDNGKGIAKEELMLALSRHATSKVTSLADLEQILSLGFRGEALASISSVSRLTLTSKPATQNEAWAAIAEGRDMQVNIQPAAHPDGTSVEVADLFFNTPARRRFLRSDKTEYQHIDEVVRRIALSRFDVQIKLTHNGALQRSYRVANQNNADARIQAICGRTFAEGAVYIESDYQDINVSGWLGLPQVARNQNDMQYCYINGRMMRDKLINHAIRQAYADALPSDMYPAYVLYLTIDPKQVDVNVHPAKHEVRFHQARLVHDFVYQTLHKALHNSQQQIWQEQAQPLSAGAEAQNPPVNHNHPSNHAINSPDTDVGSSNSPVELSGIATQLFPGQQRPTQFQQKQPNAYSAPAAKVQERMINNYAELVAPEENTQSRAQQTTSSWQLVDCIQQSWLVFTYNEMLYAVAFEAILQQAVSYKLLESQTVAKPLLVPVSLKLSVADKQIFTAHQTWLTQFGFSWRWLKDSTLVVTQIPSILTNIDLANLFSAWVEKATTQTNLGNDSVQQAFIRAVVGQIQHKLDLSKTWLSSWQNQAATEFDKWMHNNSRQIDLDKLF</sequence>
<proteinExistence type="inferred from homology"/>
<dbReference type="InterPro" id="IPR036890">
    <property type="entry name" value="HATPase_C_sf"/>
</dbReference>
<dbReference type="Pfam" id="PF13589">
    <property type="entry name" value="HATPase_c_3"/>
    <property type="match status" value="1"/>
</dbReference>
<dbReference type="EMBL" id="ARZY01000039">
    <property type="protein sequence ID" value="EWH08716.1"/>
    <property type="molecule type" value="Genomic_DNA"/>
</dbReference>
<gene>
    <name evidence="5 8" type="primary">mutL</name>
    <name evidence="8" type="ORF">DS2_16229</name>
</gene>
<evidence type="ECO:0000256" key="6">
    <source>
        <dbReference type="SAM" id="MobiDB-lite"/>
    </source>
</evidence>
<dbReference type="SUPFAM" id="SSF118116">
    <property type="entry name" value="DNA mismatch repair protein MutL"/>
    <property type="match status" value="1"/>
</dbReference>
<evidence type="ECO:0000259" key="7">
    <source>
        <dbReference type="SMART" id="SM01340"/>
    </source>
</evidence>
<comment type="function">
    <text evidence="5">This protein is involved in the repair of mismatches in DNA. It is required for dam-dependent methyl-directed DNA mismatch repair. May act as a 'molecular matchmaker', a protein that promotes the formation of a stable complex between two or more DNA-binding proteins in an ATP-dependent manner without itself being part of a final effector complex.</text>
</comment>
<keyword evidence="3 5" id="KW-0227">DNA damage</keyword>
<dbReference type="InterPro" id="IPR037198">
    <property type="entry name" value="MutL_C_sf"/>
</dbReference>
<dbReference type="InterPro" id="IPR014762">
    <property type="entry name" value="DNA_mismatch_repair_CS"/>
</dbReference>
<comment type="caution">
    <text evidence="8">The sequence shown here is derived from an EMBL/GenBank/DDBJ whole genome shotgun (WGS) entry which is preliminary data.</text>
</comment>
<dbReference type="Pfam" id="PF08676">
    <property type="entry name" value="MutL_C"/>
    <property type="match status" value="1"/>
</dbReference>
<feature type="compositionally biased region" description="Polar residues" evidence="6">
    <location>
        <begin position="363"/>
        <end position="376"/>
    </location>
</feature>
<feature type="domain" description="DNA mismatch repair protein S5" evidence="7">
    <location>
        <begin position="211"/>
        <end position="329"/>
    </location>
</feature>
<dbReference type="InterPro" id="IPR020667">
    <property type="entry name" value="DNA_mismatch_repair_MutL"/>
</dbReference>
<dbReference type="InterPro" id="IPR014721">
    <property type="entry name" value="Ribsml_uS5_D2-typ_fold_subgr"/>
</dbReference>
<dbReference type="InterPro" id="IPR042121">
    <property type="entry name" value="MutL_C_regsub"/>
</dbReference>
<dbReference type="GO" id="GO:0030983">
    <property type="term" value="F:mismatched DNA binding"/>
    <property type="evidence" value="ECO:0007669"/>
    <property type="project" value="InterPro"/>
</dbReference>
<dbReference type="NCBIfam" id="TIGR00585">
    <property type="entry name" value="mutl"/>
    <property type="match status" value="1"/>
</dbReference>
<dbReference type="Gene3D" id="3.30.565.10">
    <property type="entry name" value="Histidine kinase-like ATPase, C-terminal domain"/>
    <property type="match status" value="1"/>
</dbReference>
<dbReference type="SMART" id="SM01340">
    <property type="entry name" value="DNA_mis_repair"/>
    <property type="match status" value="1"/>
</dbReference>
<dbReference type="InterPro" id="IPR013507">
    <property type="entry name" value="DNA_mismatch_S5_2-like"/>
</dbReference>
<name>W7Q9Q7_9ALTE</name>
<dbReference type="PROSITE" id="PS00058">
    <property type="entry name" value="DNA_MISMATCH_REPAIR_1"/>
    <property type="match status" value="1"/>
</dbReference>
<dbReference type="PANTHER" id="PTHR10073:SF12">
    <property type="entry name" value="DNA MISMATCH REPAIR PROTEIN MLH1"/>
    <property type="match status" value="1"/>
</dbReference>
<keyword evidence="9" id="KW-1185">Reference proteome</keyword>
<evidence type="ECO:0000313" key="9">
    <source>
        <dbReference type="Proteomes" id="UP000019276"/>
    </source>
</evidence>
<dbReference type="CDD" id="cd03482">
    <property type="entry name" value="MutL_Trans_MutL"/>
    <property type="match status" value="1"/>
</dbReference>
<dbReference type="eggNOG" id="COG0323">
    <property type="taxonomic scope" value="Bacteria"/>
</dbReference>
<organism evidence="8 9">
    <name type="scientific">Catenovulum agarivorans DS-2</name>
    <dbReference type="NCBI Taxonomy" id="1328313"/>
    <lineage>
        <taxon>Bacteria</taxon>
        <taxon>Pseudomonadati</taxon>
        <taxon>Pseudomonadota</taxon>
        <taxon>Gammaproteobacteria</taxon>
        <taxon>Alteromonadales</taxon>
        <taxon>Alteromonadaceae</taxon>
        <taxon>Catenovulum</taxon>
    </lineage>
</organism>
<evidence type="ECO:0000256" key="1">
    <source>
        <dbReference type="ARBA" id="ARBA00006082"/>
    </source>
</evidence>
<feature type="compositionally biased region" description="Low complexity" evidence="6">
    <location>
        <begin position="351"/>
        <end position="362"/>
    </location>
</feature>
<dbReference type="Gene3D" id="3.30.1370.100">
    <property type="entry name" value="MutL, C-terminal domain, regulatory subdomain"/>
    <property type="match status" value="1"/>
</dbReference>
<dbReference type="SUPFAM" id="SSF55874">
    <property type="entry name" value="ATPase domain of HSP90 chaperone/DNA topoisomerase II/histidine kinase"/>
    <property type="match status" value="1"/>
</dbReference>
<comment type="similarity">
    <text evidence="1 5">Belongs to the DNA mismatch repair MutL/HexB family.</text>
</comment>
<dbReference type="GO" id="GO:0005524">
    <property type="term" value="F:ATP binding"/>
    <property type="evidence" value="ECO:0007669"/>
    <property type="project" value="InterPro"/>
</dbReference>
<dbReference type="GO" id="GO:0006298">
    <property type="term" value="P:mismatch repair"/>
    <property type="evidence" value="ECO:0007669"/>
    <property type="project" value="UniProtKB-UniRule"/>
</dbReference>
<dbReference type="GO" id="GO:0016887">
    <property type="term" value="F:ATP hydrolysis activity"/>
    <property type="evidence" value="ECO:0007669"/>
    <property type="project" value="InterPro"/>
</dbReference>
<dbReference type="FunFam" id="3.30.230.10:FF:000013">
    <property type="entry name" value="DNA mismatch repair endonuclease MutL"/>
    <property type="match status" value="1"/>
</dbReference>
<evidence type="ECO:0000256" key="4">
    <source>
        <dbReference type="ARBA" id="ARBA00023204"/>
    </source>
</evidence>
<feature type="region of interest" description="Disordered" evidence="6">
    <location>
        <begin position="342"/>
        <end position="376"/>
    </location>
</feature>
<dbReference type="SUPFAM" id="SSF54211">
    <property type="entry name" value="Ribosomal protein S5 domain 2-like"/>
    <property type="match status" value="1"/>
</dbReference>
<dbReference type="InterPro" id="IPR020568">
    <property type="entry name" value="Ribosomal_Su5_D2-typ_SF"/>
</dbReference>
<dbReference type="PANTHER" id="PTHR10073">
    <property type="entry name" value="DNA MISMATCH REPAIR PROTEIN MLH, PMS, MUTL"/>
    <property type="match status" value="1"/>
</dbReference>
<dbReference type="GO" id="GO:0140664">
    <property type="term" value="F:ATP-dependent DNA damage sensor activity"/>
    <property type="evidence" value="ECO:0007669"/>
    <property type="project" value="InterPro"/>
</dbReference>
<dbReference type="Pfam" id="PF01119">
    <property type="entry name" value="DNA_mis_repair"/>
    <property type="match status" value="1"/>
</dbReference>
<dbReference type="InterPro" id="IPR002099">
    <property type="entry name" value="MutL/Mlh/PMS"/>
</dbReference>
<dbReference type="Proteomes" id="UP000019276">
    <property type="component" value="Unassembled WGS sequence"/>
</dbReference>
<dbReference type="HAMAP" id="MF_00149">
    <property type="entry name" value="DNA_mis_repair"/>
    <property type="match status" value="1"/>
</dbReference>
<dbReference type="InterPro" id="IPR014790">
    <property type="entry name" value="MutL_C"/>
</dbReference>
<evidence type="ECO:0000256" key="3">
    <source>
        <dbReference type="ARBA" id="ARBA00022763"/>
    </source>
</evidence>
<evidence type="ECO:0000256" key="2">
    <source>
        <dbReference type="ARBA" id="ARBA00021975"/>
    </source>
</evidence>
<dbReference type="RefSeq" id="WP_081754308.1">
    <property type="nucleotide sequence ID" value="NZ_ARZY01000039.1"/>
</dbReference>
<dbReference type="InterPro" id="IPR038973">
    <property type="entry name" value="MutL/Mlh/Pms-like"/>
</dbReference>
<keyword evidence="4 5" id="KW-0234">DNA repair</keyword>
<dbReference type="NCBIfam" id="NF000948">
    <property type="entry name" value="PRK00095.1-1"/>
    <property type="match status" value="1"/>
</dbReference>
<evidence type="ECO:0000313" key="8">
    <source>
        <dbReference type="EMBL" id="EWH08716.1"/>
    </source>
</evidence>
<dbReference type="PATRIC" id="fig|1328313.3.peg.3316"/>
<evidence type="ECO:0000256" key="5">
    <source>
        <dbReference type="HAMAP-Rule" id="MF_00149"/>
    </source>
</evidence>
<dbReference type="STRING" id="1328313.DS2_16229"/>